<evidence type="ECO:0008006" key="6">
    <source>
        <dbReference type="Google" id="ProtNLM"/>
    </source>
</evidence>
<organism evidence="4 5">
    <name type="scientific">Brassica carinata</name>
    <name type="common">Ethiopian mustard</name>
    <name type="synonym">Abyssinian cabbage</name>
    <dbReference type="NCBI Taxonomy" id="52824"/>
    <lineage>
        <taxon>Eukaryota</taxon>
        <taxon>Viridiplantae</taxon>
        <taxon>Streptophyta</taxon>
        <taxon>Embryophyta</taxon>
        <taxon>Tracheophyta</taxon>
        <taxon>Spermatophyta</taxon>
        <taxon>Magnoliopsida</taxon>
        <taxon>eudicotyledons</taxon>
        <taxon>Gunneridae</taxon>
        <taxon>Pentapetalae</taxon>
        <taxon>rosids</taxon>
        <taxon>malvids</taxon>
        <taxon>Brassicales</taxon>
        <taxon>Brassicaceae</taxon>
        <taxon>Brassiceae</taxon>
        <taxon>Brassica</taxon>
    </lineage>
</organism>
<reference evidence="4 5" key="1">
    <citation type="submission" date="2020-02" db="EMBL/GenBank/DDBJ databases">
        <authorList>
            <person name="Ma Q."/>
            <person name="Huang Y."/>
            <person name="Song X."/>
            <person name="Pei D."/>
        </authorList>
    </citation>
    <scope>NUCLEOTIDE SEQUENCE [LARGE SCALE GENOMIC DNA]</scope>
    <source>
        <strain evidence="4">Sxm20200214</strain>
        <tissue evidence="4">Leaf</tissue>
    </source>
</reference>
<dbReference type="InterPro" id="IPR002156">
    <property type="entry name" value="RNaseH_domain"/>
</dbReference>
<feature type="transmembrane region" description="Helical" evidence="1">
    <location>
        <begin position="559"/>
        <end position="575"/>
    </location>
</feature>
<dbReference type="GO" id="GO:0004523">
    <property type="term" value="F:RNA-DNA hybrid ribonuclease activity"/>
    <property type="evidence" value="ECO:0007669"/>
    <property type="project" value="InterPro"/>
</dbReference>
<dbReference type="Pfam" id="PF13456">
    <property type="entry name" value="RVT_3"/>
    <property type="match status" value="1"/>
</dbReference>
<feature type="domain" description="Reverse transcriptase zinc-binding" evidence="3">
    <location>
        <begin position="189"/>
        <end position="257"/>
    </location>
</feature>
<dbReference type="Proteomes" id="UP000886595">
    <property type="component" value="Unassembled WGS sequence"/>
</dbReference>
<dbReference type="InterPro" id="IPR026960">
    <property type="entry name" value="RVT-Znf"/>
</dbReference>
<dbReference type="GO" id="GO:0003676">
    <property type="term" value="F:nucleic acid binding"/>
    <property type="evidence" value="ECO:0007669"/>
    <property type="project" value="InterPro"/>
</dbReference>
<sequence>MGFKDIAWFNQALLCKQALRIWSNPQSLLAKVMKSRYFRNGDLLYSPIGSRPSYAWRSIIRGRELLNQGLLKRVGNGRDTHVWYDNWILMPTPRPPRYRTDEVDLTLKVCDLIDERYGTWDAERIRHLFVEEDANHILGMKTNLQRSDAVIWGCSRNGIYDSQSGYKLLNLLHTIENPLTVPTLPPIEIKLWSNLWKIKILPKIRHFMWRALAGALAISERLGTRGINVDATCKMYLAHQETISHVLFHCPVAKEVWRLSGFLNFHHLLETSKKSRLEEKIRLVFPWILWHLWKSRNKCVFEQVILWAYEIWEKIQLDVEGWRAANVPDKGDINQMLGVASLAGWQKPCPSFIKCNIRSSWIDPSRNCGVAWLTRNHDGAALAHGRRSYSVVSSPLEAELWGFYWAVESLSTIMRYEKVVFESTSYLAGKVVLNHGNFPHLSGLIGAIREKLSLLRLWSIAYVHKEANQCADAIALSLTRDHRYTSYITKDGPGWLLPMILEEAVGTYDNYYFGLLEHIMHIRCTSRQFHLGWFYRRELWCIFPLFLCFFVLWVWSPTGTHFALCIACVLIYYVIDTKR</sequence>
<evidence type="ECO:0000259" key="3">
    <source>
        <dbReference type="Pfam" id="PF13966"/>
    </source>
</evidence>
<dbReference type="AlphaFoldDB" id="A0A8X7R362"/>
<name>A0A8X7R362_BRACI</name>
<dbReference type="Gene3D" id="3.30.420.10">
    <property type="entry name" value="Ribonuclease H-like superfamily/Ribonuclease H"/>
    <property type="match status" value="1"/>
</dbReference>
<keyword evidence="1" id="KW-0812">Transmembrane</keyword>
<dbReference type="OrthoDB" id="1022447at2759"/>
<keyword evidence="1" id="KW-0472">Membrane</keyword>
<dbReference type="EMBL" id="JAAMPC010000011">
    <property type="protein sequence ID" value="KAG2280916.1"/>
    <property type="molecule type" value="Genomic_DNA"/>
</dbReference>
<gene>
    <name evidence="4" type="ORF">Bca52824_052136</name>
</gene>
<evidence type="ECO:0000313" key="4">
    <source>
        <dbReference type="EMBL" id="KAG2280916.1"/>
    </source>
</evidence>
<dbReference type="InterPro" id="IPR036397">
    <property type="entry name" value="RNaseH_sf"/>
</dbReference>
<accession>A0A8X7R362</accession>
<dbReference type="InterPro" id="IPR052929">
    <property type="entry name" value="RNase_H-like_EbsB-rel"/>
</dbReference>
<dbReference type="InterPro" id="IPR044730">
    <property type="entry name" value="RNase_H-like_dom_plant"/>
</dbReference>
<keyword evidence="5" id="KW-1185">Reference proteome</keyword>
<protein>
    <recommendedName>
        <fullName evidence="6">RNase H type-1 domain-containing protein</fullName>
    </recommendedName>
</protein>
<dbReference type="PANTHER" id="PTHR47074">
    <property type="entry name" value="BNAC02G40300D PROTEIN"/>
    <property type="match status" value="1"/>
</dbReference>
<evidence type="ECO:0000256" key="1">
    <source>
        <dbReference type="SAM" id="Phobius"/>
    </source>
</evidence>
<evidence type="ECO:0000313" key="5">
    <source>
        <dbReference type="Proteomes" id="UP000886595"/>
    </source>
</evidence>
<dbReference type="PANTHER" id="PTHR47074:SF11">
    <property type="entry name" value="REVERSE TRANSCRIPTASE-LIKE PROTEIN"/>
    <property type="match status" value="1"/>
</dbReference>
<proteinExistence type="predicted"/>
<evidence type="ECO:0000259" key="2">
    <source>
        <dbReference type="Pfam" id="PF13456"/>
    </source>
</evidence>
<feature type="domain" description="RNase H type-1" evidence="2">
    <location>
        <begin position="360"/>
        <end position="475"/>
    </location>
</feature>
<dbReference type="Pfam" id="PF13966">
    <property type="entry name" value="zf-RVT"/>
    <property type="match status" value="1"/>
</dbReference>
<comment type="caution">
    <text evidence="4">The sequence shown here is derived from an EMBL/GenBank/DDBJ whole genome shotgun (WGS) entry which is preliminary data.</text>
</comment>
<keyword evidence="1" id="KW-1133">Transmembrane helix</keyword>
<dbReference type="CDD" id="cd06222">
    <property type="entry name" value="RNase_H_like"/>
    <property type="match status" value="1"/>
</dbReference>